<accession>A0A1M4MH98</accession>
<dbReference type="Proteomes" id="UP000184671">
    <property type="component" value="Unassembled WGS sequence"/>
</dbReference>
<evidence type="ECO:0000259" key="1">
    <source>
        <dbReference type="Pfam" id="PF02514"/>
    </source>
</evidence>
<protein>
    <submittedName>
        <fullName evidence="2">Aerobic cobaltochelatase subunit CobN</fullName>
        <ecNumber evidence="2">6.6.1.2</ecNumber>
    </submittedName>
</protein>
<proteinExistence type="predicted"/>
<dbReference type="NCBIfam" id="NF004646">
    <property type="entry name" value="PRK05989.2-4"/>
    <property type="match status" value="1"/>
</dbReference>
<dbReference type="RefSeq" id="WP_074368549.1">
    <property type="nucleotide sequence ID" value="NZ_FMID01000004.1"/>
</dbReference>
<evidence type="ECO:0000313" key="2">
    <source>
        <dbReference type="EMBL" id="SCL74228.1"/>
    </source>
</evidence>
<gene>
    <name evidence="2" type="primary">cobN_1</name>
    <name evidence="2" type="ORF">L21_0096</name>
</gene>
<dbReference type="PANTHER" id="PTHR44119:SF7">
    <property type="entry name" value="MAGNESIUM CHELATASE SUBUNIT"/>
    <property type="match status" value="1"/>
</dbReference>
<keyword evidence="2" id="KW-0436">Ligase</keyword>
<dbReference type="AlphaFoldDB" id="A0A1M4MH98"/>
<evidence type="ECO:0000313" key="3">
    <source>
        <dbReference type="Proteomes" id="UP000184671"/>
    </source>
</evidence>
<name>A0A1M4MH98_9EURY</name>
<dbReference type="Pfam" id="PF02514">
    <property type="entry name" value="CobN-Mg_chel"/>
    <property type="match status" value="1"/>
</dbReference>
<dbReference type="GO" id="GO:0051116">
    <property type="term" value="F:cobaltochelatase activity"/>
    <property type="evidence" value="ECO:0007669"/>
    <property type="project" value="UniProtKB-EC"/>
</dbReference>
<dbReference type="OrthoDB" id="192131at2157"/>
<organism evidence="2 3">
    <name type="scientific">Methanoculleus chikugoensis</name>
    <dbReference type="NCBI Taxonomy" id="118126"/>
    <lineage>
        <taxon>Archaea</taxon>
        <taxon>Methanobacteriati</taxon>
        <taxon>Methanobacteriota</taxon>
        <taxon>Stenosarchaea group</taxon>
        <taxon>Methanomicrobia</taxon>
        <taxon>Methanomicrobiales</taxon>
        <taxon>Methanomicrobiaceae</taxon>
        <taxon>Methanoculleus</taxon>
    </lineage>
</organism>
<dbReference type="EC" id="6.6.1.2" evidence="2"/>
<dbReference type="EMBL" id="FMID01000004">
    <property type="protein sequence ID" value="SCL74228.1"/>
    <property type="molecule type" value="Genomic_DNA"/>
</dbReference>
<dbReference type="InterPro" id="IPR003672">
    <property type="entry name" value="CobN/Mg_chltase"/>
</dbReference>
<feature type="domain" description="CobN/magnesium chelatase" evidence="1">
    <location>
        <begin position="102"/>
        <end position="1184"/>
    </location>
</feature>
<dbReference type="CDD" id="cd10150">
    <property type="entry name" value="CobN_like"/>
    <property type="match status" value="1"/>
</dbReference>
<dbReference type="PANTHER" id="PTHR44119">
    <property type="entry name" value="MAGNESIUM-CHELATASE SUBUNIT CHLH, CHLOROPLASTIC"/>
    <property type="match status" value="1"/>
</dbReference>
<dbReference type="STRING" id="118126.L21_0096"/>
<reference evidence="2 3" key="1">
    <citation type="submission" date="2016-08" db="EMBL/GenBank/DDBJ databases">
        <authorList>
            <person name="Seilhamer J.J."/>
        </authorList>
    </citation>
    <scope>NUCLEOTIDE SEQUENCE [LARGE SCALE GENOMIC DNA]</scope>
    <source>
        <strain evidence="2">L21-II-0</strain>
    </source>
</reference>
<sequence>MKVTIVAWGSELLQFSGAAREAGIALAAWQVHELKDDPEQRKRCIESCNGADVVLIHPSHDPVWDEILGGLREGVPVIPFGYTDASWSASTVPLAVVSTVSAYFLYGGPENIRNLIRYVQAEVTGMDVAYDPPHETRWEGIYHPDIGCVFDDPDEYLAGYPSRHSVRVGLLFSRTHWVNGDLAVEDALIREFEKYYDVLPVFCFGVQDQGIGARSDPEVIDTFFKGRISALIDARTFTPPRDGDACTAALVKLGVPVFHPLILYHRTEADWKADTDGMRGSDVSWYVALPEFLGAIEMLPVGAAESRDPVGTEGERHVPIAERVEKFVGRVRKWVNLAQKPAEERRVAFILHNKPCSSVEATVGSGAHLDTLESVARILKAMRDRGYAVKCPESGKALIETIMERKAISDFRWTSVAEIVRRGGALALVEPEDYALWFETLPSGIRTRICEAWGRPPGEEVDGVPPAMVYEGKIVVTGIRYGNAVVCVQPKRGCAGARCDGEVCKILHDPGVPPTHQYLATYRYIEETFGADVIVHVGTHGNLEFLPGKSVAPSDACFPDIAIGTVPHLYIYNADNPPEGTLAKRRSYATLVDHMQTVMVASDLYAGLKELEEQIADYHRAKDVDRARAHALEHTIADLLEQTGIADEIGFAAMREEGKSFGEVVAAAHTAVTRIADTRIPEGMHVFGEVPEGERRVEFIHAVMRYDGKVREAVLRMMGHDALTADEARLRDADVAAKSLIAAILAGEPPDRAAEQALSDCLCRHDHEALEATRAGVIDIAARMDASDEIGSLLSGFAGGYIPPGPSGLITRGKPEVLPTGRNFYSLDPFRVPTRAAWRIGTRLAESVVAKYVDENGRIPENIGMYWMASDVMWADGEQLAQIFSLIGVEPVWTDGRVRSYRVIALEELGRPRIDVTVRMSGILRDCFYTSIELLDDAIREVAALDEPPEMNFIRKHALQGSGTARIFGSRPGTYGNGVSLAVYASAWKGEADLAEVFVRWNSYAYGRGSFGEESPETFSAQLAAVDLTFNKTVTDEYDLLGCCCYFGTHGGLTGAVRALSNRDVPAYYGDTRDRDRVEVRTVAEEVRRVVRARLLNPKWIEGMKRHGYKGAGDISRQVGTVYGWEATTQEVDDRIFDDITRTFVLNSEMRQFFADENPWALEEIGRRLLEAHERGLWDADPDVLEGLRTAYLEMEGWIEDRMGAVGGDVQGGAVRVVTVEEVRAFRKGQKGE</sequence>